<reference evidence="3" key="1">
    <citation type="submission" date="2016-10" db="EMBL/GenBank/DDBJ databases">
        <authorList>
            <person name="Varghese N."/>
            <person name="Submissions S."/>
        </authorList>
    </citation>
    <scope>NUCLEOTIDE SEQUENCE [LARGE SCALE GENOMIC DNA]</scope>
    <source>
        <strain evidence="3">Gh-105</strain>
    </source>
</reference>
<dbReference type="RefSeq" id="WP_143103745.1">
    <property type="nucleotide sequence ID" value="NZ_FOPM01000012.1"/>
</dbReference>
<dbReference type="EMBL" id="FOPM01000012">
    <property type="protein sequence ID" value="SFG80894.1"/>
    <property type="molecule type" value="Genomic_DNA"/>
</dbReference>
<name>A0A1I2UUQ4_9HYPH</name>
<gene>
    <name evidence="2" type="ORF">SAMN05192565_11212</name>
</gene>
<feature type="compositionally biased region" description="Basic and acidic residues" evidence="1">
    <location>
        <begin position="25"/>
        <end position="47"/>
    </location>
</feature>
<accession>A0A1I2UUQ4</accession>
<dbReference type="AlphaFoldDB" id="A0A1I2UUQ4"/>
<feature type="region of interest" description="Disordered" evidence="1">
    <location>
        <begin position="25"/>
        <end position="53"/>
    </location>
</feature>
<dbReference type="SUPFAM" id="SSF69047">
    <property type="entry name" value="Hypothetical protein YjbJ"/>
    <property type="match status" value="1"/>
</dbReference>
<proteinExistence type="predicted"/>
<dbReference type="OrthoDB" id="9796058at2"/>
<evidence type="ECO:0000256" key="1">
    <source>
        <dbReference type="SAM" id="MobiDB-lite"/>
    </source>
</evidence>
<sequence length="53" mass="5685">MTAKKTSSEADKLKGSVKEAIGKLIGDGKVEAEGRAQQELPKSDRTPKLKSRS</sequence>
<dbReference type="InterPro" id="IPR036629">
    <property type="entry name" value="YjbJ_sf"/>
</dbReference>
<keyword evidence="3" id="KW-1185">Reference proteome</keyword>
<evidence type="ECO:0000313" key="3">
    <source>
        <dbReference type="Proteomes" id="UP000199229"/>
    </source>
</evidence>
<evidence type="ECO:0008006" key="4">
    <source>
        <dbReference type="Google" id="ProtNLM"/>
    </source>
</evidence>
<evidence type="ECO:0000313" key="2">
    <source>
        <dbReference type="EMBL" id="SFG80894.1"/>
    </source>
</evidence>
<dbReference type="STRING" id="582675.SAMN05192565_11212"/>
<dbReference type="Proteomes" id="UP000199229">
    <property type="component" value="Unassembled WGS sequence"/>
</dbReference>
<organism evidence="2 3">
    <name type="scientific">Methylobacterium gossipiicola</name>
    <dbReference type="NCBI Taxonomy" id="582675"/>
    <lineage>
        <taxon>Bacteria</taxon>
        <taxon>Pseudomonadati</taxon>
        <taxon>Pseudomonadota</taxon>
        <taxon>Alphaproteobacteria</taxon>
        <taxon>Hyphomicrobiales</taxon>
        <taxon>Methylobacteriaceae</taxon>
        <taxon>Methylobacterium</taxon>
    </lineage>
</organism>
<protein>
    <recommendedName>
        <fullName evidence="4">CsbD-like</fullName>
    </recommendedName>
</protein>